<dbReference type="AlphaFoldDB" id="A0A2I0JBQ5"/>
<accession>A0A2I0JBQ5</accession>
<proteinExistence type="predicted"/>
<reference evidence="2 3" key="1">
    <citation type="submission" date="2017-11" db="EMBL/GenBank/DDBJ databases">
        <title>De-novo sequencing of pomegranate (Punica granatum L.) genome.</title>
        <authorList>
            <person name="Akparov Z."/>
            <person name="Amiraslanov A."/>
            <person name="Hajiyeva S."/>
            <person name="Abbasov M."/>
            <person name="Kaur K."/>
            <person name="Hamwieh A."/>
            <person name="Solovyev V."/>
            <person name="Salamov A."/>
            <person name="Braich B."/>
            <person name="Kosarev P."/>
            <person name="Mahmoud A."/>
            <person name="Hajiyev E."/>
            <person name="Babayeva S."/>
            <person name="Izzatullayeva V."/>
            <person name="Mammadov A."/>
            <person name="Mammadov A."/>
            <person name="Sharifova S."/>
            <person name="Ojaghi J."/>
            <person name="Eynullazada K."/>
            <person name="Bayramov B."/>
            <person name="Abdulazimova A."/>
            <person name="Shahmuradov I."/>
        </authorList>
    </citation>
    <scope>NUCLEOTIDE SEQUENCE [LARGE SCALE GENOMIC DNA]</scope>
    <source>
        <strain evidence="3">cv. AG2017</strain>
        <tissue evidence="2">Leaf</tissue>
    </source>
</reference>
<gene>
    <name evidence="2" type="ORF">CRG98_025919</name>
</gene>
<keyword evidence="3" id="KW-1185">Reference proteome</keyword>
<feature type="region of interest" description="Disordered" evidence="1">
    <location>
        <begin position="36"/>
        <end position="59"/>
    </location>
</feature>
<evidence type="ECO:0000313" key="2">
    <source>
        <dbReference type="EMBL" id="PKI53678.1"/>
    </source>
</evidence>
<evidence type="ECO:0000313" key="3">
    <source>
        <dbReference type="Proteomes" id="UP000233551"/>
    </source>
</evidence>
<name>A0A2I0JBQ5_PUNGR</name>
<organism evidence="2 3">
    <name type="scientific">Punica granatum</name>
    <name type="common">Pomegranate</name>
    <dbReference type="NCBI Taxonomy" id="22663"/>
    <lineage>
        <taxon>Eukaryota</taxon>
        <taxon>Viridiplantae</taxon>
        <taxon>Streptophyta</taxon>
        <taxon>Embryophyta</taxon>
        <taxon>Tracheophyta</taxon>
        <taxon>Spermatophyta</taxon>
        <taxon>Magnoliopsida</taxon>
        <taxon>eudicotyledons</taxon>
        <taxon>Gunneridae</taxon>
        <taxon>Pentapetalae</taxon>
        <taxon>rosids</taxon>
        <taxon>malvids</taxon>
        <taxon>Myrtales</taxon>
        <taxon>Lythraceae</taxon>
        <taxon>Punica</taxon>
    </lineage>
</organism>
<sequence>MRSDRSHFCEEGLPPISIGFRFPEVKLSLDNALAEQPSLGGQSQSSPIPYSASTESNPAHVARLRVRDPRKPQDDGLYPAFRKFGHVLEVSNKIQEHFCDDKHRFSGISDATTSALWSNGTIWVMLIILYGNPVMSIGPI</sequence>
<comment type="caution">
    <text evidence="2">The sequence shown here is derived from an EMBL/GenBank/DDBJ whole genome shotgun (WGS) entry which is preliminary data.</text>
</comment>
<dbReference type="EMBL" id="PGOL01001843">
    <property type="protein sequence ID" value="PKI53678.1"/>
    <property type="molecule type" value="Genomic_DNA"/>
</dbReference>
<feature type="compositionally biased region" description="Low complexity" evidence="1">
    <location>
        <begin position="36"/>
        <end position="47"/>
    </location>
</feature>
<protein>
    <submittedName>
        <fullName evidence="2">Uncharacterized protein</fullName>
    </submittedName>
</protein>
<evidence type="ECO:0000256" key="1">
    <source>
        <dbReference type="SAM" id="MobiDB-lite"/>
    </source>
</evidence>
<dbReference type="Proteomes" id="UP000233551">
    <property type="component" value="Unassembled WGS sequence"/>
</dbReference>